<comment type="caution">
    <text evidence="2">The sequence shown here is derived from an EMBL/GenBank/DDBJ whole genome shotgun (WGS) entry which is preliminary data.</text>
</comment>
<evidence type="ECO:0000313" key="2">
    <source>
        <dbReference type="EMBL" id="NML09530.1"/>
    </source>
</evidence>
<dbReference type="RefSeq" id="WP_169571420.1">
    <property type="nucleotide sequence ID" value="NZ_JABBFV010000003.1"/>
</dbReference>
<keyword evidence="1" id="KW-0732">Signal</keyword>
<gene>
    <name evidence="2" type="ORF">HHL08_05125</name>
</gene>
<name>A0A7X9WTC5_9SPHN</name>
<organism evidence="2 3">
    <name type="scientific">Sphingobium psychrophilum</name>
    <dbReference type="NCBI Taxonomy" id="2728834"/>
    <lineage>
        <taxon>Bacteria</taxon>
        <taxon>Pseudomonadati</taxon>
        <taxon>Pseudomonadota</taxon>
        <taxon>Alphaproteobacteria</taxon>
        <taxon>Sphingomonadales</taxon>
        <taxon>Sphingomonadaceae</taxon>
        <taxon>Sphingobium</taxon>
    </lineage>
</organism>
<dbReference type="EMBL" id="JABBFV010000003">
    <property type="protein sequence ID" value="NML09530.1"/>
    <property type="molecule type" value="Genomic_DNA"/>
</dbReference>
<keyword evidence="3" id="KW-1185">Reference proteome</keyword>
<proteinExistence type="predicted"/>
<evidence type="ECO:0000256" key="1">
    <source>
        <dbReference type="SAM" id="SignalP"/>
    </source>
</evidence>
<feature type="chain" id="PRO_5030888569" evidence="1">
    <location>
        <begin position="19"/>
        <end position="262"/>
    </location>
</feature>
<dbReference type="Proteomes" id="UP000519023">
    <property type="component" value="Unassembled WGS sequence"/>
</dbReference>
<reference evidence="2 3" key="1">
    <citation type="submission" date="2020-04" db="EMBL/GenBank/DDBJ databases">
        <title>Sphingobium sp. AR-3-1 isolated from Arctic soil.</title>
        <authorList>
            <person name="Dahal R.H."/>
            <person name="Chaudhary D.K."/>
        </authorList>
    </citation>
    <scope>NUCLEOTIDE SEQUENCE [LARGE SCALE GENOMIC DNA]</scope>
    <source>
        <strain evidence="2 3">AR-3-1</strain>
    </source>
</reference>
<sequence>MRGLLAVALIAFSQPVAAQGIAIPFAPPTDSALVYRIEQHRPVEGTTRRFSAIRDLRFERAGEGYILQATLRDIDSDAPAAGAEPYRAALTPLVGVELRFRLDGQGRIVGVDDIDAVWSAVQAGIDAMLAKFAPDSPRHKAAANVKALFASLSPEGRLALLAGEVQPLFLFAGSSVEGGEGRGLRTVAGSPLGRPVPVEGTLRVVGQPADALDLEEKLAGEGVQVGIHYRLSRTSGLVETQQRSLAVGSLALTESRTLTPAK</sequence>
<protein>
    <submittedName>
        <fullName evidence="2">Uncharacterized protein</fullName>
    </submittedName>
</protein>
<dbReference type="AlphaFoldDB" id="A0A7X9WTC5"/>
<evidence type="ECO:0000313" key="3">
    <source>
        <dbReference type="Proteomes" id="UP000519023"/>
    </source>
</evidence>
<feature type="signal peptide" evidence="1">
    <location>
        <begin position="1"/>
        <end position="18"/>
    </location>
</feature>
<accession>A0A7X9WTC5</accession>